<evidence type="ECO:0000313" key="1">
    <source>
        <dbReference type="EMBL" id="KAF9460052.1"/>
    </source>
</evidence>
<organism evidence="1 2">
    <name type="scientific">Collybia nuda</name>
    <dbReference type="NCBI Taxonomy" id="64659"/>
    <lineage>
        <taxon>Eukaryota</taxon>
        <taxon>Fungi</taxon>
        <taxon>Dikarya</taxon>
        <taxon>Basidiomycota</taxon>
        <taxon>Agaricomycotina</taxon>
        <taxon>Agaricomycetes</taxon>
        <taxon>Agaricomycetidae</taxon>
        <taxon>Agaricales</taxon>
        <taxon>Tricholomatineae</taxon>
        <taxon>Clitocybaceae</taxon>
        <taxon>Collybia</taxon>
    </lineage>
</organism>
<dbReference type="AlphaFoldDB" id="A0A9P5XYD6"/>
<dbReference type="OrthoDB" id="3031217at2759"/>
<reference evidence="1" key="1">
    <citation type="submission" date="2020-11" db="EMBL/GenBank/DDBJ databases">
        <authorList>
            <consortium name="DOE Joint Genome Institute"/>
            <person name="Ahrendt S."/>
            <person name="Riley R."/>
            <person name="Andreopoulos W."/>
            <person name="Labutti K."/>
            <person name="Pangilinan J."/>
            <person name="Ruiz-Duenas F.J."/>
            <person name="Barrasa J.M."/>
            <person name="Sanchez-Garcia M."/>
            <person name="Camarero S."/>
            <person name="Miyauchi S."/>
            <person name="Serrano A."/>
            <person name="Linde D."/>
            <person name="Babiker R."/>
            <person name="Drula E."/>
            <person name="Ayuso-Fernandez I."/>
            <person name="Pacheco R."/>
            <person name="Padilla G."/>
            <person name="Ferreira P."/>
            <person name="Barriuso J."/>
            <person name="Kellner H."/>
            <person name="Castanera R."/>
            <person name="Alfaro M."/>
            <person name="Ramirez L."/>
            <person name="Pisabarro A.G."/>
            <person name="Kuo A."/>
            <person name="Tritt A."/>
            <person name="Lipzen A."/>
            <person name="He G."/>
            <person name="Yan M."/>
            <person name="Ng V."/>
            <person name="Cullen D."/>
            <person name="Martin F."/>
            <person name="Rosso M.-N."/>
            <person name="Henrissat B."/>
            <person name="Hibbett D."/>
            <person name="Martinez A.T."/>
            <person name="Grigoriev I.V."/>
        </authorList>
    </citation>
    <scope>NUCLEOTIDE SEQUENCE</scope>
    <source>
        <strain evidence="1">CBS 247.69</strain>
    </source>
</reference>
<protein>
    <submittedName>
        <fullName evidence="1">Uncharacterized protein</fullName>
    </submittedName>
</protein>
<keyword evidence="2" id="KW-1185">Reference proteome</keyword>
<proteinExistence type="predicted"/>
<evidence type="ECO:0000313" key="2">
    <source>
        <dbReference type="Proteomes" id="UP000807353"/>
    </source>
</evidence>
<comment type="caution">
    <text evidence="1">The sequence shown here is derived from an EMBL/GenBank/DDBJ whole genome shotgun (WGS) entry which is preliminary data.</text>
</comment>
<sequence length="183" mass="20651">MSQIYTFNNERDLFTTTASNTSTLGEYKFSSVFVRPGFPVTTTVTSPEGNEGTIYWKEHAIEVGGVKHVVEDLQQKQSRFKSPHSRRWVLAKNQWQTKYISRTQSWKVSSVQDDRSAPSPAVEFTPYRSKTFGKADPATLLVSVPDGDSIFLVLILIYSHLTELPQPSLLSGFWTLSWLLNGS</sequence>
<name>A0A9P5XYD6_9AGAR</name>
<dbReference type="Proteomes" id="UP000807353">
    <property type="component" value="Unassembled WGS sequence"/>
</dbReference>
<accession>A0A9P5XYD6</accession>
<gene>
    <name evidence="1" type="ORF">BDZ94DRAFT_1324341</name>
</gene>
<dbReference type="EMBL" id="MU150305">
    <property type="protein sequence ID" value="KAF9460052.1"/>
    <property type="molecule type" value="Genomic_DNA"/>
</dbReference>